<dbReference type="Proteomes" id="UP000029409">
    <property type="component" value="Chromosome"/>
</dbReference>
<protein>
    <recommendedName>
        <fullName evidence="3">STAS/SEC14 domain-containing protein</fullName>
    </recommendedName>
</protein>
<gene>
    <name evidence="1" type="ORF">PDUR_08315</name>
</gene>
<sequence>MVYYESPQVEITWNEAQQIVELRWKAFAQGEQFRTAMDKVVELAGKMNGSKVLYDNRKMSVISQEDQAWVSQNWVKRASGIQYCAVIGPEKVVAKSSLNRIVGTIDEFPYELQFFQNREDAVNWLAEMRYKVR</sequence>
<accession>A0A089ISF2</accession>
<dbReference type="InterPro" id="IPR038396">
    <property type="entry name" value="SpoIIAA-like_sf"/>
</dbReference>
<dbReference type="Gene3D" id="3.40.50.10600">
    <property type="entry name" value="SpoIIaa-like domains"/>
    <property type="match status" value="1"/>
</dbReference>
<keyword evidence="2" id="KW-1185">Reference proteome</keyword>
<dbReference type="STRING" id="44251.PDUR_08315"/>
<evidence type="ECO:0000313" key="2">
    <source>
        <dbReference type="Proteomes" id="UP000029409"/>
    </source>
</evidence>
<evidence type="ECO:0008006" key="3">
    <source>
        <dbReference type="Google" id="ProtNLM"/>
    </source>
</evidence>
<dbReference type="AlphaFoldDB" id="A0A089ISF2"/>
<evidence type="ECO:0000313" key="1">
    <source>
        <dbReference type="EMBL" id="AIQ11939.1"/>
    </source>
</evidence>
<dbReference type="RefSeq" id="WP_042205812.1">
    <property type="nucleotide sequence ID" value="NZ_CP009288.1"/>
</dbReference>
<dbReference type="EMBL" id="CP009288">
    <property type="protein sequence ID" value="AIQ11939.1"/>
    <property type="molecule type" value="Genomic_DNA"/>
</dbReference>
<proteinExistence type="predicted"/>
<organism evidence="1 2">
    <name type="scientific">Paenibacillus durus</name>
    <name type="common">Paenibacillus azotofixans</name>
    <dbReference type="NCBI Taxonomy" id="44251"/>
    <lineage>
        <taxon>Bacteria</taxon>
        <taxon>Bacillati</taxon>
        <taxon>Bacillota</taxon>
        <taxon>Bacilli</taxon>
        <taxon>Bacillales</taxon>
        <taxon>Paenibacillaceae</taxon>
        <taxon>Paenibacillus</taxon>
    </lineage>
</organism>
<reference evidence="1 2" key="1">
    <citation type="submission" date="2014-08" db="EMBL/GenBank/DDBJ databases">
        <title>Comparative genomics of the Paenibacillus odorifer group.</title>
        <authorList>
            <person name="den Bakker H.C."/>
            <person name="Tsai Y.-C."/>
            <person name="Martin N."/>
            <person name="Korlach J."/>
            <person name="Wiedmann M."/>
        </authorList>
    </citation>
    <scope>NUCLEOTIDE SEQUENCE [LARGE SCALE GENOMIC DNA]</scope>
    <source>
        <strain evidence="1 2">DSM 1735</strain>
    </source>
</reference>
<dbReference type="KEGG" id="pdu:PDUR_08315"/>
<dbReference type="OrthoDB" id="852169at2"/>
<dbReference type="eggNOG" id="ENOG50312TK">
    <property type="taxonomic scope" value="Bacteria"/>
</dbReference>
<name>A0A089ISF2_PAEDU</name>